<evidence type="ECO:0000313" key="1">
    <source>
        <dbReference type="EMBL" id="ANJ26775.1"/>
    </source>
</evidence>
<evidence type="ECO:0000313" key="2">
    <source>
        <dbReference type="Proteomes" id="UP000078437"/>
    </source>
</evidence>
<reference evidence="2" key="2">
    <citation type="submission" date="2016-01" db="EMBL/GenBank/DDBJ databases">
        <title>Complete genome sequence of Agromyces aureus AR33T and comparison with related organisms.</title>
        <authorList>
            <person name="Corretto E."/>
            <person name="Antonielli L."/>
            <person name="Sessitsch A."/>
            <person name="Brader G."/>
        </authorList>
    </citation>
    <scope>NUCLEOTIDE SEQUENCE [LARGE SCALE GENOMIC DNA]</scope>
    <source>
        <strain evidence="2">AR33</strain>
    </source>
</reference>
<dbReference type="AlphaFoldDB" id="A0A191WES4"/>
<dbReference type="Gene3D" id="3.40.50.300">
    <property type="entry name" value="P-loop containing nucleotide triphosphate hydrolases"/>
    <property type="match status" value="1"/>
</dbReference>
<dbReference type="InterPro" id="IPR027417">
    <property type="entry name" value="P-loop_NTPase"/>
</dbReference>
<dbReference type="Proteomes" id="UP000078437">
    <property type="component" value="Chromosome"/>
</dbReference>
<keyword evidence="2" id="KW-1185">Reference proteome</keyword>
<organism evidence="1 2">
    <name type="scientific">Agromyces aureus</name>
    <dbReference type="NCBI Taxonomy" id="453304"/>
    <lineage>
        <taxon>Bacteria</taxon>
        <taxon>Bacillati</taxon>
        <taxon>Actinomycetota</taxon>
        <taxon>Actinomycetes</taxon>
        <taxon>Micrococcales</taxon>
        <taxon>Microbacteriaceae</taxon>
        <taxon>Agromyces</taxon>
    </lineage>
</organism>
<accession>A0A191WES4</accession>
<dbReference type="SUPFAM" id="SSF52540">
    <property type="entry name" value="P-loop containing nucleoside triphosphate hydrolases"/>
    <property type="match status" value="1"/>
</dbReference>
<name>A0A191WES4_9MICO</name>
<dbReference type="KEGG" id="agy:ATC03_08680"/>
<dbReference type="STRING" id="453304.ATC03_08680"/>
<gene>
    <name evidence="1" type="ORF">ATC03_08680</name>
</gene>
<dbReference type="CDD" id="cd02019">
    <property type="entry name" value="NK"/>
    <property type="match status" value="1"/>
</dbReference>
<protein>
    <submittedName>
        <fullName evidence="1">Uncharacterized protein</fullName>
    </submittedName>
</protein>
<proteinExistence type="predicted"/>
<dbReference type="EMBL" id="CP013979">
    <property type="protein sequence ID" value="ANJ26775.1"/>
    <property type="molecule type" value="Genomic_DNA"/>
</dbReference>
<reference evidence="1 2" key="1">
    <citation type="journal article" date="2016" name="Int. J. Syst. Evol. Microbiol.">
        <title>Agromyces aureus sp. nov., isolated from the rhizosphere of Salix caprea L. grown in a heavy-metal-contaminated soil.</title>
        <authorList>
            <person name="Corretto E."/>
            <person name="Antonielli L."/>
            <person name="Sessitsch A."/>
            <person name="Compant S."/>
            <person name="Gorfer M."/>
            <person name="Kuffner M."/>
            <person name="Brader G."/>
        </authorList>
    </citation>
    <scope>NUCLEOTIDE SEQUENCE [LARGE SCALE GENOMIC DNA]</scope>
    <source>
        <strain evidence="1 2">AR33</strain>
    </source>
</reference>
<dbReference type="RefSeq" id="WP_067875672.1">
    <property type="nucleotide sequence ID" value="NZ_CP013979.1"/>
</dbReference>
<sequence>MSSGPDPFGAERRSPGSALHAVRAAVRGIRRPLVVIDGPSGAGKSTFADLLIADWPGRAPDLVRLDDVYPGWNGLEQAVSALRRDLVLPWMHGVPGRRHAWDWAADRPGDETSLRPGNALVIEGCGALATAAHATGARVGAGSAAGERRVVRVWVDVPYPQRRDRALARDAGAYDPFWQVWEAQWRRYVRRLPAASAPMIRVRLP</sequence>